<accession>A0A8J2EET1</accession>
<evidence type="ECO:0000259" key="2">
    <source>
        <dbReference type="PROSITE" id="PS50144"/>
    </source>
</evidence>
<proteinExistence type="predicted"/>
<feature type="domain" description="MATH" evidence="2">
    <location>
        <begin position="18"/>
        <end position="150"/>
    </location>
</feature>
<dbReference type="Pfam" id="PF22486">
    <property type="entry name" value="MATH_2"/>
    <property type="match status" value="1"/>
</dbReference>
<evidence type="ECO:0000259" key="1">
    <source>
        <dbReference type="PROSITE" id="PS50097"/>
    </source>
</evidence>
<dbReference type="PANTHER" id="PTHR24413">
    <property type="entry name" value="SPECKLE-TYPE POZ PROTEIN"/>
    <property type="match status" value="1"/>
</dbReference>
<dbReference type="EMBL" id="CAJNRD030001117">
    <property type="protein sequence ID" value="CAG5076603.1"/>
    <property type="molecule type" value="Genomic_DNA"/>
</dbReference>
<comment type="caution">
    <text evidence="3">The sequence shown here is derived from an EMBL/GenBank/DDBJ whole genome shotgun (WGS) entry which is preliminary data.</text>
</comment>
<dbReference type="InterPro" id="IPR008974">
    <property type="entry name" value="TRAF-like"/>
</dbReference>
<dbReference type="SMART" id="SM00225">
    <property type="entry name" value="BTB"/>
    <property type="match status" value="1"/>
</dbReference>
<dbReference type="SUPFAM" id="SSF54695">
    <property type="entry name" value="POZ domain"/>
    <property type="match status" value="1"/>
</dbReference>
<dbReference type="Gene3D" id="3.30.710.10">
    <property type="entry name" value="Potassium Channel Kv1.1, Chain A"/>
    <property type="match status" value="1"/>
</dbReference>
<dbReference type="GO" id="GO:0030163">
    <property type="term" value="P:protein catabolic process"/>
    <property type="evidence" value="ECO:0007669"/>
    <property type="project" value="UniProtKB-ARBA"/>
</dbReference>
<dbReference type="PROSITE" id="PS50097">
    <property type="entry name" value="BTB"/>
    <property type="match status" value="1"/>
</dbReference>
<reference evidence="3" key="1">
    <citation type="submission" date="2021-04" db="EMBL/GenBank/DDBJ databases">
        <authorList>
            <person name="Chebbi M.A.C M."/>
        </authorList>
    </citation>
    <scope>NUCLEOTIDE SEQUENCE</scope>
</reference>
<dbReference type="Gene3D" id="1.25.40.420">
    <property type="match status" value="1"/>
</dbReference>
<dbReference type="PROSITE" id="PS50144">
    <property type="entry name" value="MATH"/>
    <property type="match status" value="1"/>
</dbReference>
<dbReference type="FunFam" id="3.30.710.10:FF:000159">
    <property type="entry name" value="Speckle-type POZ protein B"/>
    <property type="match status" value="1"/>
</dbReference>
<organism evidence="3 4">
    <name type="scientific">Cotesia congregata</name>
    <name type="common">Parasitoid wasp</name>
    <name type="synonym">Apanteles congregatus</name>
    <dbReference type="NCBI Taxonomy" id="51543"/>
    <lineage>
        <taxon>Eukaryota</taxon>
        <taxon>Metazoa</taxon>
        <taxon>Ecdysozoa</taxon>
        <taxon>Arthropoda</taxon>
        <taxon>Hexapoda</taxon>
        <taxon>Insecta</taxon>
        <taxon>Pterygota</taxon>
        <taxon>Neoptera</taxon>
        <taxon>Endopterygota</taxon>
        <taxon>Hymenoptera</taxon>
        <taxon>Apocrita</taxon>
        <taxon>Ichneumonoidea</taxon>
        <taxon>Braconidae</taxon>
        <taxon>Microgastrinae</taxon>
        <taxon>Cotesia</taxon>
    </lineage>
</organism>
<dbReference type="OrthoDB" id="7629033at2759"/>
<gene>
    <name evidence="3" type="ORF">HICCMSTLAB_LOCUS2230</name>
</gene>
<dbReference type="SUPFAM" id="SSF49599">
    <property type="entry name" value="TRAF domain-like"/>
    <property type="match status" value="1"/>
</dbReference>
<name>A0A8J2EET1_COTCN</name>
<dbReference type="InterPro" id="IPR011333">
    <property type="entry name" value="SKP1/BTB/POZ_sf"/>
</dbReference>
<dbReference type="AlphaFoldDB" id="A0A8J2EET1"/>
<keyword evidence="4" id="KW-1185">Reference proteome</keyword>
<dbReference type="InterPro" id="IPR002083">
    <property type="entry name" value="MATH/TRAF_dom"/>
</dbReference>
<dbReference type="Pfam" id="PF00651">
    <property type="entry name" value="BTB"/>
    <property type="match status" value="1"/>
</dbReference>
<feature type="domain" description="BTB" evidence="1">
    <location>
        <begin position="186"/>
        <end position="253"/>
    </location>
</feature>
<evidence type="ECO:0000313" key="3">
    <source>
        <dbReference type="EMBL" id="CAG5076603.1"/>
    </source>
</evidence>
<dbReference type="Proteomes" id="UP000786811">
    <property type="component" value="Unassembled WGS sequence"/>
</dbReference>
<evidence type="ECO:0000313" key="4">
    <source>
        <dbReference type="Proteomes" id="UP000786811"/>
    </source>
</evidence>
<dbReference type="Gene3D" id="2.60.210.10">
    <property type="entry name" value="Apoptosis, Tumor Necrosis Factor Receptor Associated Protein 2, Chain A"/>
    <property type="match status" value="1"/>
</dbReference>
<dbReference type="InterPro" id="IPR000210">
    <property type="entry name" value="BTB/POZ_dom"/>
</dbReference>
<sequence>MSNIIKKKRGYTIVKKHIVIYEWIINEMSSYINSSYNSIESESLFSPKFSADSHVKDLWQLHLKFNGQSTEVKNYVSIFLRSLNTERRIKTKAVYFILNKKRERVNVHKFSKVYDAHQSLGYQKFILKSELLEKKNEWATYDTLTLGVELTVFDDYWTISTSPPFNESKRLMTNDYKDLFDTKMDADVTFIVGEKKFQAHKLVLMVRSPVFRAMLSSDMQENKEHVINIPDISPDMFNSLLEFMYTDRVADLDAVAEDLVEVADKYQIQTLKQVCLEELCMSVNIENAARMILLADRLNAEIMFKYVTEYIRINAETVIQTEGYKLMEAANPCLALMIFKNFSALKIEDKFAGPADKADA</sequence>
<protein>
    <submittedName>
        <fullName evidence="3">Similar to spop-b: Speckle-type POZ protein B (Xenopus laevis)</fullName>
    </submittedName>
</protein>